<reference evidence="4 5" key="1">
    <citation type="submission" date="2019-03" db="EMBL/GenBank/DDBJ databases">
        <title>Genomic features of bacteria from cold environments.</title>
        <authorList>
            <person name="Shen L."/>
        </authorList>
    </citation>
    <scope>NUCLEOTIDE SEQUENCE [LARGE SCALE GENOMIC DNA]</scope>
    <source>
        <strain evidence="5">T3246-1</strain>
    </source>
</reference>
<proteinExistence type="predicted"/>
<keyword evidence="2" id="KW-0812">Transmembrane</keyword>
<keyword evidence="2" id="KW-0472">Membrane</keyword>
<feature type="domain" description="Transglutaminase-like" evidence="3">
    <location>
        <begin position="464"/>
        <end position="534"/>
    </location>
</feature>
<evidence type="ECO:0000313" key="5">
    <source>
        <dbReference type="Proteomes" id="UP000504882"/>
    </source>
</evidence>
<dbReference type="InterPro" id="IPR052901">
    <property type="entry name" value="Bact_TGase-like"/>
</dbReference>
<comment type="caution">
    <text evidence="4">The sequence shown here is derived from an EMBL/GenBank/DDBJ whole genome shotgun (WGS) entry which is preliminary data.</text>
</comment>
<dbReference type="InterPro" id="IPR025403">
    <property type="entry name" value="TgpA-like_C"/>
</dbReference>
<dbReference type="Pfam" id="PF11992">
    <property type="entry name" value="TgpA_N"/>
    <property type="match status" value="1"/>
</dbReference>
<dbReference type="Pfam" id="PF13559">
    <property type="entry name" value="DUF4129"/>
    <property type="match status" value="1"/>
</dbReference>
<evidence type="ECO:0000256" key="2">
    <source>
        <dbReference type="SAM" id="Phobius"/>
    </source>
</evidence>
<protein>
    <submittedName>
        <fullName evidence="4">DUF4129 domain-containing protein</fullName>
    </submittedName>
</protein>
<dbReference type="Proteomes" id="UP000504882">
    <property type="component" value="Unassembled WGS sequence"/>
</dbReference>
<feature type="transmembrane region" description="Helical" evidence="2">
    <location>
        <begin position="205"/>
        <end position="228"/>
    </location>
</feature>
<dbReference type="SMART" id="SM00460">
    <property type="entry name" value="TGc"/>
    <property type="match status" value="1"/>
</dbReference>
<sequence length="725" mass="76469">MTRRLQATIAVLVATVSSTFALVRLVDPDAWLRQGVLAILIVAAAVLCARRFLRSDVVPTLIGLVVGAFALAAMFAPRAALLGILPTRASIDELRGLVESGLVASRESTPPITGDPGVALLVVTGMLVVYLFAELLGVGAGAPAWAALPLLGLWTVPVIIGARVHTWVFVVAGLSFLMLLAIQARAHESAPRARRHETESVRRRALVAGATVVTASLLVALAAAPGLLRVPSPVRLHTLYDLSSSNSTRLDLGLDLRANLERDEDVLLVTYEGVTPAQLGPLQAYTLTTFNGSTWEREAPGETVPVQGQTLWPQDQPVGGADQSVTISIHDLGQDRLLVPGEPRTVSVEGTWAYDPVADEVIAQGSPPSPFTYDVEFTPRDLSAAVLDPLDPRTLDVDPDLLAVPDTGYGQEIADVARDVVDEAGATTPYEQALAIQNFLRDDSLFTYTQTIEGASTTDAVWDFLNDRHGYCVQFATAMAIMLRTLDIPTRVAIGFLPGEPLESGANGISAHRAHAWPQVLFPEVGWVRFEPTPSLQSGDAPAWAPTPVTGDTPSQEPTASQAPTTAAPSQAPTSDQATTTPTGTPPDSSSAQRSNVAVVLAAFAGLVVLAAAVGAWRRRRSSGGTVEHHWERALRALDRAGFDTSPTLTPRVLAHAAADRLGPEAADALARLAEAVALERYGRSDAPAADPVSIDLWAEQVVAGAKSAGPAGAVPEERTVGTPH</sequence>
<dbReference type="EMBL" id="SMNA01000008">
    <property type="protein sequence ID" value="TDE90810.1"/>
    <property type="molecule type" value="Genomic_DNA"/>
</dbReference>
<dbReference type="PANTHER" id="PTHR42736">
    <property type="entry name" value="PROTEIN-GLUTAMINE GAMMA-GLUTAMYLTRANSFERASE"/>
    <property type="match status" value="1"/>
</dbReference>
<dbReference type="Pfam" id="PF01841">
    <property type="entry name" value="Transglut_core"/>
    <property type="match status" value="1"/>
</dbReference>
<feature type="transmembrane region" description="Helical" evidence="2">
    <location>
        <begin position="166"/>
        <end position="184"/>
    </location>
</feature>
<keyword evidence="5" id="KW-1185">Reference proteome</keyword>
<dbReference type="SUPFAM" id="SSF54001">
    <property type="entry name" value="Cysteine proteinases"/>
    <property type="match status" value="1"/>
</dbReference>
<gene>
    <name evidence="4" type="ORF">EXU48_17015</name>
</gene>
<feature type="region of interest" description="Disordered" evidence="1">
    <location>
        <begin position="533"/>
        <end position="592"/>
    </location>
</feature>
<dbReference type="PANTHER" id="PTHR42736:SF1">
    <property type="entry name" value="PROTEIN-GLUTAMINE GAMMA-GLUTAMYLTRANSFERASE"/>
    <property type="match status" value="1"/>
</dbReference>
<organism evidence="4 5">
    <name type="scientific">Occultella glacieicola</name>
    <dbReference type="NCBI Taxonomy" id="2518684"/>
    <lineage>
        <taxon>Bacteria</taxon>
        <taxon>Bacillati</taxon>
        <taxon>Actinomycetota</taxon>
        <taxon>Actinomycetes</taxon>
        <taxon>Micrococcales</taxon>
        <taxon>Ruaniaceae</taxon>
        <taxon>Occultella</taxon>
    </lineage>
</organism>
<keyword evidence="2" id="KW-1133">Transmembrane helix</keyword>
<dbReference type="Gene3D" id="3.10.620.30">
    <property type="match status" value="1"/>
</dbReference>
<feature type="transmembrane region" description="Helical" evidence="2">
    <location>
        <begin position="31"/>
        <end position="49"/>
    </location>
</feature>
<feature type="transmembrane region" description="Helical" evidence="2">
    <location>
        <begin position="597"/>
        <end position="617"/>
    </location>
</feature>
<evidence type="ECO:0000313" key="4">
    <source>
        <dbReference type="EMBL" id="TDE90810.1"/>
    </source>
</evidence>
<evidence type="ECO:0000259" key="3">
    <source>
        <dbReference type="SMART" id="SM00460"/>
    </source>
</evidence>
<evidence type="ECO:0000256" key="1">
    <source>
        <dbReference type="SAM" id="MobiDB-lite"/>
    </source>
</evidence>
<dbReference type="InterPro" id="IPR021878">
    <property type="entry name" value="TgpA_N"/>
</dbReference>
<dbReference type="InterPro" id="IPR038765">
    <property type="entry name" value="Papain-like_cys_pep_sf"/>
</dbReference>
<feature type="transmembrane region" description="Helical" evidence="2">
    <location>
        <begin position="140"/>
        <end position="160"/>
    </location>
</feature>
<feature type="transmembrane region" description="Helical" evidence="2">
    <location>
        <begin position="116"/>
        <end position="133"/>
    </location>
</feature>
<name>A0ABY2E077_9MICO</name>
<dbReference type="RefSeq" id="WP_133108875.1">
    <property type="nucleotide sequence ID" value="NZ_SMNA01000008.1"/>
</dbReference>
<accession>A0ABY2E077</accession>
<dbReference type="InterPro" id="IPR002931">
    <property type="entry name" value="Transglutaminase-like"/>
</dbReference>
<feature type="transmembrane region" description="Helical" evidence="2">
    <location>
        <begin position="61"/>
        <end position="85"/>
    </location>
</feature>
<feature type="compositionally biased region" description="Low complexity" evidence="1">
    <location>
        <begin position="558"/>
        <end position="592"/>
    </location>
</feature>